<proteinExistence type="predicted"/>
<dbReference type="PANTHER" id="PTHR44846">
    <property type="entry name" value="MANNOSYL-D-GLYCERATE TRANSPORT/METABOLISM SYSTEM REPRESSOR MNGR-RELATED"/>
    <property type="match status" value="1"/>
</dbReference>
<dbReference type="InterPro" id="IPR036390">
    <property type="entry name" value="WH_DNA-bd_sf"/>
</dbReference>
<dbReference type="AlphaFoldDB" id="A0A327Y6C6"/>
<protein>
    <submittedName>
        <fullName evidence="5">GntR family transcriptional regulator</fullName>
    </submittedName>
</protein>
<evidence type="ECO:0000313" key="6">
    <source>
        <dbReference type="Proteomes" id="UP000249165"/>
    </source>
</evidence>
<evidence type="ECO:0000256" key="2">
    <source>
        <dbReference type="ARBA" id="ARBA00023125"/>
    </source>
</evidence>
<dbReference type="Pfam" id="PF07702">
    <property type="entry name" value="UTRA"/>
    <property type="match status" value="1"/>
</dbReference>
<dbReference type="Gene3D" id="1.10.10.10">
    <property type="entry name" value="Winged helix-like DNA-binding domain superfamily/Winged helix DNA-binding domain"/>
    <property type="match status" value="1"/>
</dbReference>
<dbReference type="RefSeq" id="WP_009504833.1">
    <property type="nucleotide sequence ID" value="NZ_LIGK01000015.1"/>
</dbReference>
<dbReference type="SUPFAM" id="SSF46785">
    <property type="entry name" value="Winged helix' DNA-binding domain"/>
    <property type="match status" value="1"/>
</dbReference>
<dbReference type="SUPFAM" id="SSF64288">
    <property type="entry name" value="Chorismate lyase-like"/>
    <property type="match status" value="1"/>
</dbReference>
<feature type="domain" description="HTH gntR-type" evidence="4">
    <location>
        <begin position="27"/>
        <end position="95"/>
    </location>
</feature>
<sequence>MGDDKPEPGKAAAPAVELGPTDRAASMPLWSQVKRALTAQILDRELAPDTRLPSEADLCRSFAVSRTVVREALSQMVSEGLIYRLQGKGAFVRGRRGQQDFVSTSVGFSGELADKHQVVTRRVLRQQLCPAAARARRYLLIEDDEPVVAIDRVLSVDGVARAIVRWAMLARLVPGLEGVPLENRSLYDTISRQYGQRPTSAERWIAAISLPEDDAALLGVAPGTAALQVESVASDPSETPIEYYTALYLTDMARLHVSVRSFSPR</sequence>
<dbReference type="InterPro" id="IPR036388">
    <property type="entry name" value="WH-like_DNA-bd_sf"/>
</dbReference>
<dbReference type="Proteomes" id="UP000249165">
    <property type="component" value="Unassembled WGS sequence"/>
</dbReference>
<organism evidence="5 6">
    <name type="scientific">Salipiger aestuarii</name>
    <dbReference type="NCBI Taxonomy" id="568098"/>
    <lineage>
        <taxon>Bacteria</taxon>
        <taxon>Pseudomonadati</taxon>
        <taxon>Pseudomonadota</taxon>
        <taxon>Alphaproteobacteria</taxon>
        <taxon>Rhodobacterales</taxon>
        <taxon>Roseobacteraceae</taxon>
        <taxon>Salipiger</taxon>
    </lineage>
</organism>
<evidence type="ECO:0000313" key="5">
    <source>
        <dbReference type="EMBL" id="RAK16678.1"/>
    </source>
</evidence>
<evidence type="ECO:0000256" key="1">
    <source>
        <dbReference type="ARBA" id="ARBA00023015"/>
    </source>
</evidence>
<evidence type="ECO:0000259" key="4">
    <source>
        <dbReference type="PROSITE" id="PS50949"/>
    </source>
</evidence>
<dbReference type="InterPro" id="IPR000524">
    <property type="entry name" value="Tscrpt_reg_HTH_GntR"/>
</dbReference>
<dbReference type="InterPro" id="IPR028978">
    <property type="entry name" value="Chorismate_lyase_/UTRA_dom_sf"/>
</dbReference>
<dbReference type="GO" id="GO:0003677">
    <property type="term" value="F:DNA binding"/>
    <property type="evidence" value="ECO:0007669"/>
    <property type="project" value="UniProtKB-KW"/>
</dbReference>
<keyword evidence="1" id="KW-0805">Transcription regulation</keyword>
<comment type="caution">
    <text evidence="5">The sequence shown here is derived from an EMBL/GenBank/DDBJ whole genome shotgun (WGS) entry which is preliminary data.</text>
</comment>
<keyword evidence="6" id="KW-1185">Reference proteome</keyword>
<dbReference type="PROSITE" id="PS50949">
    <property type="entry name" value="HTH_GNTR"/>
    <property type="match status" value="1"/>
</dbReference>
<gene>
    <name evidence="5" type="ORF">ATI53_101942</name>
</gene>
<dbReference type="InterPro" id="IPR011663">
    <property type="entry name" value="UTRA"/>
</dbReference>
<dbReference type="GO" id="GO:0003700">
    <property type="term" value="F:DNA-binding transcription factor activity"/>
    <property type="evidence" value="ECO:0007669"/>
    <property type="project" value="InterPro"/>
</dbReference>
<dbReference type="EMBL" id="QLMG01000019">
    <property type="protein sequence ID" value="RAK16678.1"/>
    <property type="molecule type" value="Genomic_DNA"/>
</dbReference>
<dbReference type="Gene3D" id="3.40.1410.10">
    <property type="entry name" value="Chorismate lyase-like"/>
    <property type="match status" value="1"/>
</dbReference>
<dbReference type="Pfam" id="PF00392">
    <property type="entry name" value="GntR"/>
    <property type="match status" value="1"/>
</dbReference>
<dbReference type="CDD" id="cd07377">
    <property type="entry name" value="WHTH_GntR"/>
    <property type="match status" value="1"/>
</dbReference>
<reference evidence="5 6" key="1">
    <citation type="submission" date="2018-06" db="EMBL/GenBank/DDBJ databases">
        <title>Genomic Encyclopedia of Archaeal and Bacterial Type Strains, Phase II (KMG-II): from individual species to whole genera.</title>
        <authorList>
            <person name="Goeker M."/>
        </authorList>
    </citation>
    <scope>NUCLEOTIDE SEQUENCE [LARGE SCALE GENOMIC DNA]</scope>
    <source>
        <strain evidence="5 6">DSM 22011</strain>
    </source>
</reference>
<evidence type="ECO:0000256" key="3">
    <source>
        <dbReference type="ARBA" id="ARBA00023163"/>
    </source>
</evidence>
<dbReference type="GO" id="GO:0045892">
    <property type="term" value="P:negative regulation of DNA-templated transcription"/>
    <property type="evidence" value="ECO:0007669"/>
    <property type="project" value="TreeGrafter"/>
</dbReference>
<keyword evidence="3" id="KW-0804">Transcription</keyword>
<name>A0A327Y6C6_9RHOB</name>
<accession>A0A327Y6C6</accession>
<dbReference type="InterPro" id="IPR050679">
    <property type="entry name" value="Bact_HTH_transcr_reg"/>
</dbReference>
<dbReference type="PRINTS" id="PR00035">
    <property type="entry name" value="HTHGNTR"/>
</dbReference>
<dbReference type="PANTHER" id="PTHR44846:SF1">
    <property type="entry name" value="MANNOSYL-D-GLYCERATE TRANSPORT_METABOLISM SYSTEM REPRESSOR MNGR-RELATED"/>
    <property type="match status" value="1"/>
</dbReference>
<dbReference type="OrthoDB" id="9800645at2"/>
<dbReference type="SMART" id="SM00345">
    <property type="entry name" value="HTH_GNTR"/>
    <property type="match status" value="1"/>
</dbReference>
<dbReference type="SMART" id="SM00866">
    <property type="entry name" value="UTRA"/>
    <property type="match status" value="1"/>
</dbReference>
<keyword evidence="2" id="KW-0238">DNA-binding</keyword>